<keyword evidence="2" id="KW-1185">Reference proteome</keyword>
<dbReference type="SUPFAM" id="SSF51161">
    <property type="entry name" value="Trimeric LpxA-like enzymes"/>
    <property type="match status" value="1"/>
</dbReference>
<dbReference type="PANTHER" id="PTHR13061">
    <property type="entry name" value="DYNACTIN SUBUNIT P25"/>
    <property type="match status" value="1"/>
</dbReference>
<dbReference type="InterPro" id="IPR001451">
    <property type="entry name" value="Hexapep"/>
</dbReference>
<dbReference type="InterPro" id="IPR050484">
    <property type="entry name" value="Transf_Hexapept/Carb_Anhydrase"/>
</dbReference>
<accession>A0ABW2NB12</accession>
<name>A0ABW2NB12_9ACTN</name>
<organism evidence="1 2">
    <name type="scientific">Nocardioides astragali</name>
    <dbReference type="NCBI Taxonomy" id="1776736"/>
    <lineage>
        <taxon>Bacteria</taxon>
        <taxon>Bacillati</taxon>
        <taxon>Actinomycetota</taxon>
        <taxon>Actinomycetes</taxon>
        <taxon>Propionibacteriales</taxon>
        <taxon>Nocardioidaceae</taxon>
        <taxon>Nocardioides</taxon>
    </lineage>
</organism>
<dbReference type="InterPro" id="IPR047324">
    <property type="entry name" value="LbH_gamma_CA-like"/>
</dbReference>
<evidence type="ECO:0000313" key="2">
    <source>
        <dbReference type="Proteomes" id="UP001596524"/>
    </source>
</evidence>
<comment type="caution">
    <text evidence="1">The sequence shown here is derived from an EMBL/GenBank/DDBJ whole genome shotgun (WGS) entry which is preliminary data.</text>
</comment>
<proteinExistence type="predicted"/>
<dbReference type="PANTHER" id="PTHR13061:SF29">
    <property type="entry name" value="GAMMA CARBONIC ANHYDRASE-LIKE 1, MITOCHONDRIAL-RELATED"/>
    <property type="match status" value="1"/>
</dbReference>
<dbReference type="Pfam" id="PF00132">
    <property type="entry name" value="Hexapep"/>
    <property type="match status" value="1"/>
</dbReference>
<dbReference type="RefSeq" id="WP_255889386.1">
    <property type="nucleotide sequence ID" value="NZ_JAFMZM010000002.1"/>
</dbReference>
<sequence>MTSACRQPDDWEHTMTDRTTWIAETARVMGRVRLGPESSVWFGAVVRADQEDVSIGGRTNIQDNAVLHADPGFPLRIGDDVSIGHAAVVHGCTVENGVLVGMGSVIMNGAVIGAGSTVAAGAVVLSGTKVPPGTLVAGIPAKVRRTLDEDEVQANLYAARLYVDLAGRHRDGEFTPRP</sequence>
<dbReference type="CDD" id="cd04645">
    <property type="entry name" value="LbH_gamma_CA_like"/>
    <property type="match status" value="1"/>
</dbReference>
<dbReference type="Gene3D" id="2.160.10.10">
    <property type="entry name" value="Hexapeptide repeat proteins"/>
    <property type="match status" value="1"/>
</dbReference>
<dbReference type="InterPro" id="IPR011004">
    <property type="entry name" value="Trimer_LpxA-like_sf"/>
</dbReference>
<dbReference type="Proteomes" id="UP001596524">
    <property type="component" value="Unassembled WGS sequence"/>
</dbReference>
<dbReference type="EMBL" id="JBHTCH010000030">
    <property type="protein sequence ID" value="MFC7363266.1"/>
    <property type="molecule type" value="Genomic_DNA"/>
</dbReference>
<reference evidence="2" key="1">
    <citation type="journal article" date="2019" name="Int. J. Syst. Evol. Microbiol.">
        <title>The Global Catalogue of Microorganisms (GCM) 10K type strain sequencing project: providing services to taxonomists for standard genome sequencing and annotation.</title>
        <authorList>
            <consortium name="The Broad Institute Genomics Platform"/>
            <consortium name="The Broad Institute Genome Sequencing Center for Infectious Disease"/>
            <person name="Wu L."/>
            <person name="Ma J."/>
        </authorList>
    </citation>
    <scope>NUCLEOTIDE SEQUENCE [LARGE SCALE GENOMIC DNA]</scope>
    <source>
        <strain evidence="2">FCH27</strain>
    </source>
</reference>
<protein>
    <submittedName>
        <fullName evidence="1">Gamma carbonic anhydrase family protein</fullName>
    </submittedName>
</protein>
<evidence type="ECO:0000313" key="1">
    <source>
        <dbReference type="EMBL" id="MFC7363266.1"/>
    </source>
</evidence>
<gene>
    <name evidence="1" type="ORF">ACFQO6_23545</name>
</gene>